<proteinExistence type="predicted"/>
<keyword evidence="3" id="KW-0328">Glycosyltransferase</keyword>
<evidence type="ECO:0000256" key="2">
    <source>
        <dbReference type="ARBA" id="ARBA00022475"/>
    </source>
</evidence>
<dbReference type="InterPro" id="IPR050297">
    <property type="entry name" value="LipidA_mod_glycosyltrf_83"/>
</dbReference>
<dbReference type="PANTHER" id="PTHR33908:SF11">
    <property type="entry name" value="MEMBRANE PROTEIN"/>
    <property type="match status" value="1"/>
</dbReference>
<keyword evidence="2" id="KW-1003">Cell membrane</keyword>
<feature type="transmembrane region" description="Helical" evidence="8">
    <location>
        <begin position="130"/>
        <end position="150"/>
    </location>
</feature>
<feature type="transmembrane region" description="Helical" evidence="8">
    <location>
        <begin position="424"/>
        <end position="443"/>
    </location>
</feature>
<feature type="transmembrane region" description="Helical" evidence="8">
    <location>
        <begin position="157"/>
        <end position="174"/>
    </location>
</feature>
<feature type="transmembrane region" description="Helical" evidence="8">
    <location>
        <begin position="226"/>
        <end position="252"/>
    </location>
</feature>
<evidence type="ECO:0000256" key="5">
    <source>
        <dbReference type="ARBA" id="ARBA00022692"/>
    </source>
</evidence>
<protein>
    <submittedName>
        <fullName evidence="9">Phospholipid carrier-dependent glycosyltransferase</fullName>
    </submittedName>
</protein>
<feature type="transmembrane region" description="Helical" evidence="8">
    <location>
        <begin position="106"/>
        <end position="124"/>
    </location>
</feature>
<accession>A0A7C2K0P0</accession>
<comment type="subcellular location">
    <subcellularLocation>
        <location evidence="1">Cell membrane</location>
        <topology evidence="1">Multi-pass membrane protein</topology>
    </subcellularLocation>
</comment>
<evidence type="ECO:0000256" key="7">
    <source>
        <dbReference type="ARBA" id="ARBA00023136"/>
    </source>
</evidence>
<evidence type="ECO:0000256" key="6">
    <source>
        <dbReference type="ARBA" id="ARBA00022989"/>
    </source>
</evidence>
<keyword evidence="4 9" id="KW-0808">Transferase</keyword>
<feature type="transmembrane region" description="Helical" evidence="8">
    <location>
        <begin position="369"/>
        <end position="392"/>
    </location>
</feature>
<gene>
    <name evidence="9" type="ORF">ENQ76_10575</name>
</gene>
<evidence type="ECO:0000256" key="8">
    <source>
        <dbReference type="SAM" id="Phobius"/>
    </source>
</evidence>
<dbReference type="GO" id="GO:0016763">
    <property type="term" value="F:pentosyltransferase activity"/>
    <property type="evidence" value="ECO:0007669"/>
    <property type="project" value="TreeGrafter"/>
</dbReference>
<feature type="transmembrane region" description="Helical" evidence="8">
    <location>
        <begin position="398"/>
        <end position="417"/>
    </location>
</feature>
<feature type="transmembrane region" description="Helical" evidence="8">
    <location>
        <begin position="345"/>
        <end position="362"/>
    </location>
</feature>
<sequence>MSRWSVLRRAIVPSLVFAGLSGVYLAETTSFRRAKSVTFDETVYLSCSLQSVHDRRLDRRFVLSGIAPLPMLLTYIPALWPSGGEARQSEWQGQPQDAERIAGPRLLNSLVIGLPLLLLVFVWLMRRGGLWPAAFGTALLAFSPTLVAHGGLATTDLSAALFGMLGIAAGAWYLESPRLGRLVAWGTAIGAAIAAKYSGIFLLPVACAVLAIAAGSQVRSPGWRRWLGAAGRCAASSLLLFLIAGVSCWGLHGFMTYGALKAVPLDETAEYSPWLRLLGRGPVGDALMTFAHEWVPRPAPVEGIFFQLRHNAAGHPAYLMGQTSQFGWWYYFPCAYFFKSTPSELAVTVLVLGGLLLACLRWRSTRPRLDAGLAVLSLSALVVTALLVTAKINIGHRYLILLYPLLALAGGDAVARWSDGRRSLVTWVAVLLLVGQAASSALIQPHDLAYFNGLVGGPQQGRRLLVDSSLDWGQDLPALRDVQRAHPGRLAFKYFGTALPEAYGVRALNLDELPAGIDRAEYLAVSATFLQGAYIDGDPFREFRAQTPIASAGYSILVFDLQPPAARAAYDRLLARLKAASRKDVLILWRSAREQ</sequence>
<feature type="transmembrane region" description="Helical" evidence="8">
    <location>
        <begin position="194"/>
        <end position="214"/>
    </location>
</feature>
<dbReference type="GO" id="GO:0009103">
    <property type="term" value="P:lipopolysaccharide biosynthetic process"/>
    <property type="evidence" value="ECO:0007669"/>
    <property type="project" value="UniProtKB-ARBA"/>
</dbReference>
<evidence type="ECO:0000256" key="1">
    <source>
        <dbReference type="ARBA" id="ARBA00004651"/>
    </source>
</evidence>
<dbReference type="EMBL" id="DSOK01000297">
    <property type="protein sequence ID" value="HEN15899.1"/>
    <property type="molecule type" value="Genomic_DNA"/>
</dbReference>
<keyword evidence="5 8" id="KW-0812">Transmembrane</keyword>
<name>A0A7C2K0P0_9PLAN</name>
<evidence type="ECO:0000256" key="3">
    <source>
        <dbReference type="ARBA" id="ARBA00022676"/>
    </source>
</evidence>
<keyword evidence="7 8" id="KW-0472">Membrane</keyword>
<organism evidence="9">
    <name type="scientific">Schlesneria paludicola</name>
    <dbReference type="NCBI Taxonomy" id="360056"/>
    <lineage>
        <taxon>Bacteria</taxon>
        <taxon>Pseudomonadati</taxon>
        <taxon>Planctomycetota</taxon>
        <taxon>Planctomycetia</taxon>
        <taxon>Planctomycetales</taxon>
        <taxon>Planctomycetaceae</taxon>
        <taxon>Schlesneria</taxon>
    </lineage>
</organism>
<evidence type="ECO:0000313" key="9">
    <source>
        <dbReference type="EMBL" id="HEN15899.1"/>
    </source>
</evidence>
<comment type="caution">
    <text evidence="9">The sequence shown here is derived from an EMBL/GenBank/DDBJ whole genome shotgun (WGS) entry which is preliminary data.</text>
</comment>
<dbReference type="PANTHER" id="PTHR33908">
    <property type="entry name" value="MANNOSYLTRANSFERASE YKCB-RELATED"/>
    <property type="match status" value="1"/>
</dbReference>
<keyword evidence="6 8" id="KW-1133">Transmembrane helix</keyword>
<reference evidence="9" key="1">
    <citation type="journal article" date="2020" name="mSystems">
        <title>Genome- and Community-Level Interaction Insights into Carbon Utilization and Element Cycling Functions of Hydrothermarchaeota in Hydrothermal Sediment.</title>
        <authorList>
            <person name="Zhou Z."/>
            <person name="Liu Y."/>
            <person name="Xu W."/>
            <person name="Pan J."/>
            <person name="Luo Z.H."/>
            <person name="Li M."/>
        </authorList>
    </citation>
    <scope>NUCLEOTIDE SEQUENCE [LARGE SCALE GENOMIC DNA]</scope>
    <source>
        <strain evidence="9">SpSt-339</strain>
    </source>
</reference>
<dbReference type="GO" id="GO:0005886">
    <property type="term" value="C:plasma membrane"/>
    <property type="evidence" value="ECO:0007669"/>
    <property type="project" value="UniProtKB-SubCell"/>
</dbReference>
<evidence type="ECO:0000256" key="4">
    <source>
        <dbReference type="ARBA" id="ARBA00022679"/>
    </source>
</evidence>
<dbReference type="AlphaFoldDB" id="A0A7C2K0P0"/>